<keyword evidence="2" id="KW-0547">Nucleotide-binding</keyword>
<dbReference type="PANTHER" id="PTHR43023:SF6">
    <property type="entry name" value="INTERMEMBRANE PHOSPHOLIPID TRANSPORT SYSTEM ATP-BINDING PROTEIN MLAF"/>
    <property type="match status" value="1"/>
</dbReference>
<evidence type="ECO:0000256" key="4">
    <source>
        <dbReference type="SAM" id="MobiDB-lite"/>
    </source>
</evidence>
<dbReference type="Pfam" id="PF00005">
    <property type="entry name" value="ABC_tran"/>
    <property type="match status" value="1"/>
</dbReference>
<protein>
    <submittedName>
        <fullName evidence="6">ABC transporter ATP-binding protein</fullName>
    </submittedName>
</protein>
<dbReference type="GO" id="GO:0005524">
    <property type="term" value="F:ATP binding"/>
    <property type="evidence" value="ECO:0007669"/>
    <property type="project" value="UniProtKB-KW"/>
</dbReference>
<accession>A0ABW9KKW3</accession>
<keyword evidence="7" id="KW-1185">Reference proteome</keyword>
<evidence type="ECO:0000313" key="7">
    <source>
        <dbReference type="Proteomes" id="UP001634747"/>
    </source>
</evidence>
<name>A0ABW9KKW3_9BACT</name>
<dbReference type="RefSeq" id="WP_317889791.1">
    <property type="nucleotide sequence ID" value="NZ_BAABBH010000001.1"/>
</dbReference>
<proteinExistence type="predicted"/>
<keyword evidence="1" id="KW-0813">Transport</keyword>
<sequence>MDDKQQVPSGDAGRSADAAASGSAESNAPGEQSASAVHTDESSEHLYSPPVVVDEEALNKPLIDEVTPDVAQEIGEFMQETAEQNVEPENVAPTSSYIAFDNVCKSFGDFKVLQNVSFCVNHGETLCILGRSGVGKSVSLQMLMGFLKPDSGSIKVAGEEITGFTETQMLAIRRKVTMVFQNGALFDSVSVGENVAFPLREKGELADEQIRQVVKGLLEMVGVAGMDDLLPSDLSTGMKRSVAIARALAAQPEAVLYDEPTTMVDPLMAHLLGDLIERLKRQLHLTSIVVTHDMRFARKLADRVLFLHEGHARFFGTMDELEHSEDEVLRDFLAMDELLYPT</sequence>
<dbReference type="PANTHER" id="PTHR43023">
    <property type="entry name" value="PROTEIN TRIGALACTOSYLDIACYLGLYCEROL 3, CHLOROPLASTIC"/>
    <property type="match status" value="1"/>
</dbReference>
<dbReference type="InterPro" id="IPR003439">
    <property type="entry name" value="ABC_transporter-like_ATP-bd"/>
</dbReference>
<dbReference type="Gene3D" id="3.40.50.300">
    <property type="entry name" value="P-loop containing nucleotide triphosphate hydrolases"/>
    <property type="match status" value="1"/>
</dbReference>
<dbReference type="SMART" id="SM00382">
    <property type="entry name" value="AAA"/>
    <property type="match status" value="1"/>
</dbReference>
<evidence type="ECO:0000313" key="6">
    <source>
        <dbReference type="EMBL" id="MFN2976394.1"/>
    </source>
</evidence>
<gene>
    <name evidence="6" type="ORF">ACK2TP_11530</name>
</gene>
<dbReference type="SUPFAM" id="SSF52540">
    <property type="entry name" value="P-loop containing nucleoside triphosphate hydrolases"/>
    <property type="match status" value="1"/>
</dbReference>
<comment type="caution">
    <text evidence="6">The sequence shown here is derived from an EMBL/GenBank/DDBJ whole genome shotgun (WGS) entry which is preliminary data.</text>
</comment>
<feature type="domain" description="ABC transporter" evidence="5">
    <location>
        <begin position="98"/>
        <end position="334"/>
    </location>
</feature>
<dbReference type="InterPro" id="IPR003593">
    <property type="entry name" value="AAA+_ATPase"/>
</dbReference>
<feature type="region of interest" description="Disordered" evidence="4">
    <location>
        <begin position="1"/>
        <end position="45"/>
    </location>
</feature>
<reference evidence="6 7" key="1">
    <citation type="submission" date="2024-12" db="EMBL/GenBank/DDBJ databases">
        <authorList>
            <person name="Lee Y."/>
        </authorList>
    </citation>
    <scope>NUCLEOTIDE SEQUENCE [LARGE SCALE GENOMIC DNA]</scope>
    <source>
        <strain evidence="6 7">03SUJ4</strain>
    </source>
</reference>
<evidence type="ECO:0000259" key="5">
    <source>
        <dbReference type="PROSITE" id="PS50893"/>
    </source>
</evidence>
<dbReference type="Proteomes" id="UP001634747">
    <property type="component" value="Unassembled WGS sequence"/>
</dbReference>
<dbReference type="InterPro" id="IPR027417">
    <property type="entry name" value="P-loop_NTPase"/>
</dbReference>
<evidence type="ECO:0000256" key="3">
    <source>
        <dbReference type="ARBA" id="ARBA00022840"/>
    </source>
</evidence>
<feature type="compositionally biased region" description="Low complexity" evidence="4">
    <location>
        <begin position="8"/>
        <end position="31"/>
    </location>
</feature>
<evidence type="ECO:0000256" key="2">
    <source>
        <dbReference type="ARBA" id="ARBA00022741"/>
    </source>
</evidence>
<keyword evidence="3 6" id="KW-0067">ATP-binding</keyword>
<evidence type="ECO:0000256" key="1">
    <source>
        <dbReference type="ARBA" id="ARBA00022448"/>
    </source>
</evidence>
<organism evidence="6 7">
    <name type="scientific">Terriglobus aquaticus</name>
    <dbReference type="NCBI Taxonomy" id="940139"/>
    <lineage>
        <taxon>Bacteria</taxon>
        <taxon>Pseudomonadati</taxon>
        <taxon>Acidobacteriota</taxon>
        <taxon>Terriglobia</taxon>
        <taxon>Terriglobales</taxon>
        <taxon>Acidobacteriaceae</taxon>
        <taxon>Terriglobus</taxon>
    </lineage>
</organism>
<dbReference type="PROSITE" id="PS50893">
    <property type="entry name" value="ABC_TRANSPORTER_2"/>
    <property type="match status" value="1"/>
</dbReference>
<dbReference type="EMBL" id="JBJYXY010000001">
    <property type="protein sequence ID" value="MFN2976394.1"/>
    <property type="molecule type" value="Genomic_DNA"/>
</dbReference>